<evidence type="ECO:0000313" key="10">
    <source>
        <dbReference type="Ensembl" id="ENSVKKP00000001998.1"/>
    </source>
</evidence>
<dbReference type="Gene3D" id="2.10.230.10">
    <property type="entry name" value="Heat shock protein DnaJ, cysteine-rich domain"/>
    <property type="match status" value="1"/>
</dbReference>
<dbReference type="GO" id="GO:0006457">
    <property type="term" value="P:protein folding"/>
    <property type="evidence" value="ECO:0007669"/>
    <property type="project" value="InterPro"/>
</dbReference>
<dbReference type="FunFam" id="2.10.230.10:FF:000001">
    <property type="entry name" value="DnaJ subfamily A member 2"/>
    <property type="match status" value="1"/>
</dbReference>
<evidence type="ECO:0000256" key="7">
    <source>
        <dbReference type="PROSITE-ProRule" id="PRU00546"/>
    </source>
</evidence>
<dbReference type="InterPro" id="IPR008971">
    <property type="entry name" value="HSP40/DnaJ_pept-bd"/>
</dbReference>
<dbReference type="PROSITE" id="PS51188">
    <property type="entry name" value="ZF_CR"/>
    <property type="match status" value="1"/>
</dbReference>
<dbReference type="Pfam" id="PF00684">
    <property type="entry name" value="DnaJ_CXXCXGXG"/>
    <property type="match status" value="1"/>
</dbReference>
<evidence type="ECO:0000313" key="11">
    <source>
        <dbReference type="Proteomes" id="UP000694545"/>
    </source>
</evidence>
<feature type="compositionally biased region" description="Low complexity" evidence="8">
    <location>
        <begin position="177"/>
        <end position="188"/>
    </location>
</feature>
<protein>
    <recommendedName>
        <fullName evidence="9">CR-type domain-containing protein</fullName>
    </recommendedName>
</protein>
<dbReference type="GO" id="GO:0051082">
    <property type="term" value="F:unfolded protein binding"/>
    <property type="evidence" value="ECO:0007669"/>
    <property type="project" value="InterPro"/>
</dbReference>
<proteinExistence type="predicted"/>
<evidence type="ECO:0000256" key="5">
    <source>
        <dbReference type="ARBA" id="ARBA00023186"/>
    </source>
</evidence>
<reference evidence="10" key="2">
    <citation type="submission" date="2025-09" db="UniProtKB">
        <authorList>
            <consortium name="Ensembl"/>
        </authorList>
    </citation>
    <scope>IDENTIFICATION</scope>
</reference>
<dbReference type="AlphaFoldDB" id="A0A8D2IMV7"/>
<evidence type="ECO:0000256" key="6">
    <source>
        <dbReference type="ARBA" id="ARBA00023289"/>
    </source>
</evidence>
<dbReference type="CDD" id="cd10719">
    <property type="entry name" value="DnaJ_zf"/>
    <property type="match status" value="1"/>
</dbReference>
<keyword evidence="3 7" id="KW-0863">Zinc-finger</keyword>
<dbReference type="Proteomes" id="UP000694545">
    <property type="component" value="Unplaced"/>
</dbReference>
<evidence type="ECO:0000256" key="3">
    <source>
        <dbReference type="ARBA" id="ARBA00022771"/>
    </source>
</evidence>
<dbReference type="SUPFAM" id="SSF57938">
    <property type="entry name" value="DnaJ/Hsp40 cysteine-rich domain"/>
    <property type="match status" value="1"/>
</dbReference>
<sequence length="229" mass="24259">MPGALLSTPEHKTGPFSVATGQWGTAGSRGLVQRTPDCVAGGGRFPGKTAVHQLSVTLEDLYNGATRKLSLQKNVICRSCGGRGGREGLDTRCPKCHGSGVEVVVHQLGLNIMHQVQTMCSHCQGQGEWVRPLDRCLTCNGRKVTREKKILHVHLDKGEQSKGYLPTRSAASEKPFRPGGRRSSGLPGWAGSAWSCAASACSGPGLGPCPRRVASRSGRVLRQPPKSGS</sequence>
<dbReference type="Ensembl" id="ENSVKKT00000002063.1">
    <property type="protein sequence ID" value="ENSVKKP00000001998.1"/>
    <property type="gene ID" value="ENSVKKG00000001623.1"/>
</dbReference>
<name>A0A8D2IMV7_VARKO</name>
<organism evidence="10 11">
    <name type="scientific">Varanus komodoensis</name>
    <name type="common">Komodo dragon</name>
    <dbReference type="NCBI Taxonomy" id="61221"/>
    <lineage>
        <taxon>Eukaryota</taxon>
        <taxon>Metazoa</taxon>
        <taxon>Chordata</taxon>
        <taxon>Craniata</taxon>
        <taxon>Vertebrata</taxon>
        <taxon>Euteleostomi</taxon>
        <taxon>Lepidosauria</taxon>
        <taxon>Squamata</taxon>
        <taxon>Bifurcata</taxon>
        <taxon>Unidentata</taxon>
        <taxon>Episquamata</taxon>
        <taxon>Toxicofera</taxon>
        <taxon>Anguimorpha</taxon>
        <taxon>Paleoanguimorpha</taxon>
        <taxon>Varanoidea</taxon>
        <taxon>Varanidae</taxon>
        <taxon>Varanus</taxon>
    </lineage>
</organism>
<dbReference type="InterPro" id="IPR036410">
    <property type="entry name" value="HSP_DnaJ_Cys-rich_dom_sf"/>
</dbReference>
<keyword evidence="4 7" id="KW-0862">Zinc</keyword>
<keyword evidence="2" id="KW-0677">Repeat</keyword>
<feature type="region of interest" description="Disordered" evidence="8">
    <location>
        <begin position="161"/>
        <end position="188"/>
    </location>
</feature>
<reference evidence="10" key="1">
    <citation type="submission" date="2025-08" db="UniProtKB">
        <authorList>
            <consortium name="Ensembl"/>
        </authorList>
    </citation>
    <scope>IDENTIFICATION</scope>
</reference>
<keyword evidence="11" id="KW-1185">Reference proteome</keyword>
<feature type="domain" description="CR-type" evidence="9">
    <location>
        <begin position="64"/>
        <end position="148"/>
    </location>
</feature>
<evidence type="ECO:0000256" key="8">
    <source>
        <dbReference type="SAM" id="MobiDB-lite"/>
    </source>
</evidence>
<keyword evidence="1 7" id="KW-0479">Metal-binding</keyword>
<dbReference type="GO" id="GO:0008270">
    <property type="term" value="F:zinc ion binding"/>
    <property type="evidence" value="ECO:0007669"/>
    <property type="project" value="UniProtKB-KW"/>
</dbReference>
<dbReference type="Gene3D" id="2.60.260.20">
    <property type="entry name" value="Urease metallochaperone UreE, N-terminal domain"/>
    <property type="match status" value="1"/>
</dbReference>
<evidence type="ECO:0000256" key="4">
    <source>
        <dbReference type="ARBA" id="ARBA00022833"/>
    </source>
</evidence>
<keyword evidence="6" id="KW-0636">Prenylation</keyword>
<dbReference type="InterPro" id="IPR001305">
    <property type="entry name" value="HSP_DnaJ_Cys-rich_dom"/>
</dbReference>
<keyword evidence="5" id="KW-0143">Chaperone</keyword>
<dbReference type="InterPro" id="IPR044713">
    <property type="entry name" value="DNJA1/2-like"/>
</dbReference>
<dbReference type="GO" id="GO:0030544">
    <property type="term" value="F:Hsp70 protein binding"/>
    <property type="evidence" value="ECO:0007669"/>
    <property type="project" value="InterPro"/>
</dbReference>
<dbReference type="PANTHER" id="PTHR43888">
    <property type="entry name" value="DNAJ-LIKE-2, ISOFORM A-RELATED"/>
    <property type="match status" value="1"/>
</dbReference>
<evidence type="ECO:0000256" key="2">
    <source>
        <dbReference type="ARBA" id="ARBA00022737"/>
    </source>
</evidence>
<evidence type="ECO:0000259" key="9">
    <source>
        <dbReference type="PROSITE" id="PS51188"/>
    </source>
</evidence>
<accession>A0A8D2IMV7</accession>
<evidence type="ECO:0000256" key="1">
    <source>
        <dbReference type="ARBA" id="ARBA00022723"/>
    </source>
</evidence>
<feature type="zinc finger region" description="CR-type" evidence="7">
    <location>
        <begin position="64"/>
        <end position="148"/>
    </location>
</feature>
<feature type="region of interest" description="Disordered" evidence="8">
    <location>
        <begin position="1"/>
        <end position="20"/>
    </location>
</feature>
<dbReference type="SUPFAM" id="SSF49493">
    <property type="entry name" value="HSP40/DnaJ peptide-binding domain"/>
    <property type="match status" value="1"/>
</dbReference>
<keyword evidence="6" id="KW-0449">Lipoprotein</keyword>